<dbReference type="AlphaFoldDB" id="A0A511ZFB5"/>
<evidence type="ECO:0000259" key="9">
    <source>
        <dbReference type="Pfam" id="PF25198"/>
    </source>
</evidence>
<comment type="similarity">
    <text evidence="2">Belongs to the GerABKC lipoprotein family.</text>
</comment>
<dbReference type="EMBL" id="BJYM01000003">
    <property type="protein sequence ID" value="GEN86130.1"/>
    <property type="molecule type" value="Genomic_DNA"/>
</dbReference>
<proteinExistence type="inferred from homology"/>
<keyword evidence="11" id="KW-1185">Reference proteome</keyword>
<dbReference type="InterPro" id="IPR038501">
    <property type="entry name" value="Spore_GerAC_C_sf"/>
</dbReference>
<dbReference type="InterPro" id="IPR057336">
    <property type="entry name" value="GerAC_N"/>
</dbReference>
<evidence type="ECO:0000256" key="2">
    <source>
        <dbReference type="ARBA" id="ARBA00007886"/>
    </source>
</evidence>
<dbReference type="Pfam" id="PF05504">
    <property type="entry name" value="Spore_GerAC"/>
    <property type="match status" value="1"/>
</dbReference>
<feature type="domain" description="Spore germination protein N-terminal" evidence="9">
    <location>
        <begin position="24"/>
        <end position="190"/>
    </location>
</feature>
<evidence type="ECO:0000313" key="11">
    <source>
        <dbReference type="Proteomes" id="UP000321558"/>
    </source>
</evidence>
<gene>
    <name evidence="10" type="primary">yfkR</name>
    <name evidence="10" type="ORF">OSO01_08690</name>
</gene>
<comment type="subcellular location">
    <subcellularLocation>
        <location evidence="1">Membrane</location>
        <topology evidence="1">Lipid-anchor</topology>
    </subcellularLocation>
</comment>
<keyword evidence="4" id="KW-0732">Signal</keyword>
<dbReference type="PANTHER" id="PTHR35789">
    <property type="entry name" value="SPORE GERMINATION PROTEIN B3"/>
    <property type="match status" value="1"/>
</dbReference>
<dbReference type="InterPro" id="IPR046953">
    <property type="entry name" value="Spore_GerAC-like_C"/>
</dbReference>
<accession>A0A511ZFB5</accession>
<dbReference type="Gene3D" id="3.30.300.210">
    <property type="entry name" value="Nutrient germinant receptor protein C, domain 3"/>
    <property type="match status" value="1"/>
</dbReference>
<dbReference type="PANTHER" id="PTHR35789:SF1">
    <property type="entry name" value="SPORE GERMINATION PROTEIN B3"/>
    <property type="match status" value="1"/>
</dbReference>
<dbReference type="InterPro" id="IPR008844">
    <property type="entry name" value="Spore_GerAC-like"/>
</dbReference>
<keyword evidence="3" id="KW-0309">Germination</keyword>
<dbReference type="GO" id="GO:0009847">
    <property type="term" value="P:spore germination"/>
    <property type="evidence" value="ECO:0007669"/>
    <property type="project" value="InterPro"/>
</dbReference>
<dbReference type="NCBIfam" id="TIGR02887">
    <property type="entry name" value="spore_ger_x_C"/>
    <property type="match status" value="1"/>
</dbReference>
<organism evidence="10 11">
    <name type="scientific">Oceanobacillus sojae</name>
    <dbReference type="NCBI Taxonomy" id="582851"/>
    <lineage>
        <taxon>Bacteria</taxon>
        <taxon>Bacillati</taxon>
        <taxon>Bacillota</taxon>
        <taxon>Bacilli</taxon>
        <taxon>Bacillales</taxon>
        <taxon>Bacillaceae</taxon>
        <taxon>Oceanobacillus</taxon>
    </lineage>
</organism>
<evidence type="ECO:0000313" key="10">
    <source>
        <dbReference type="EMBL" id="GEN86130.1"/>
    </source>
</evidence>
<evidence type="ECO:0000259" key="8">
    <source>
        <dbReference type="Pfam" id="PF05504"/>
    </source>
</evidence>
<dbReference type="Pfam" id="PF25198">
    <property type="entry name" value="Spore_GerAC_N"/>
    <property type="match status" value="1"/>
</dbReference>
<dbReference type="OrthoDB" id="9816067at2"/>
<comment type="caution">
    <text evidence="10">The sequence shown here is derived from an EMBL/GenBank/DDBJ whole genome shotgun (WGS) entry which is preliminary data.</text>
</comment>
<evidence type="ECO:0000256" key="1">
    <source>
        <dbReference type="ARBA" id="ARBA00004635"/>
    </source>
</evidence>
<dbReference type="STRING" id="582851.GCA_900162665_04314"/>
<dbReference type="GO" id="GO:0016020">
    <property type="term" value="C:membrane"/>
    <property type="evidence" value="ECO:0007669"/>
    <property type="project" value="UniProtKB-SubCell"/>
</dbReference>
<evidence type="ECO:0000256" key="4">
    <source>
        <dbReference type="ARBA" id="ARBA00022729"/>
    </source>
</evidence>
<evidence type="ECO:0000256" key="3">
    <source>
        <dbReference type="ARBA" id="ARBA00022544"/>
    </source>
</evidence>
<evidence type="ECO:0000256" key="6">
    <source>
        <dbReference type="ARBA" id="ARBA00023139"/>
    </source>
</evidence>
<name>A0A511ZFB5_9BACI</name>
<dbReference type="PROSITE" id="PS51257">
    <property type="entry name" value="PROKAR_LIPOPROTEIN"/>
    <property type="match status" value="1"/>
</dbReference>
<sequence length="374" mass="43438">MKRNHWKKIFILLVSLILLSGCWDSRDINYRSTPILMGLTKDEELFHVYLIIPVSVISEQRNLAKVEGKGVTILDAVEQLKKKIETTIDLEHIGFIVLDEELGKEGIEKIINTFMRMRDVPATPAIAFTKEDMDTYIDQMINTFQKVGVPIFGFLEKQTGWEIYAPEVILWEVYRGIHSYTSDISIPLISSNKNLEMDYFGASVLKDGKIVETLDSIEVMLMNLLNNEENVIKTFVTIDDTTNVELVERDVEYDYNFKGEEIDLTIRLEFVLIVSEAEDHLNDKDIQKMFEEKMRQDTLKLVKKVQDKHADVLGISNRIRKNYTNAELKNFLEEIYPNINVDVDVEAVIENNGKLRNLNNDDFEDWDKEKQEQD</sequence>
<feature type="domain" description="Spore germination GerAC-like C-terminal" evidence="8">
    <location>
        <begin position="201"/>
        <end position="353"/>
    </location>
</feature>
<keyword evidence="5" id="KW-0472">Membrane</keyword>
<dbReference type="RefSeq" id="WP_147209046.1">
    <property type="nucleotide sequence ID" value="NZ_BJYM01000003.1"/>
</dbReference>
<reference evidence="10 11" key="1">
    <citation type="submission" date="2019-07" db="EMBL/GenBank/DDBJ databases">
        <title>Whole genome shotgun sequence of Oceanobacillus sojae NBRC 105379.</title>
        <authorList>
            <person name="Hosoyama A."/>
            <person name="Uohara A."/>
            <person name="Ohji S."/>
            <person name="Ichikawa N."/>
        </authorList>
    </citation>
    <scope>NUCLEOTIDE SEQUENCE [LARGE SCALE GENOMIC DNA]</scope>
    <source>
        <strain evidence="10 11">NBRC 105379</strain>
    </source>
</reference>
<keyword evidence="6" id="KW-0564">Palmitate</keyword>
<evidence type="ECO:0000256" key="5">
    <source>
        <dbReference type="ARBA" id="ARBA00023136"/>
    </source>
</evidence>
<dbReference type="Proteomes" id="UP000321558">
    <property type="component" value="Unassembled WGS sequence"/>
</dbReference>
<keyword evidence="7" id="KW-0449">Lipoprotein</keyword>
<protein>
    <submittedName>
        <fullName evidence="10">Putative spore germination protein YfkR</fullName>
    </submittedName>
</protein>
<evidence type="ECO:0000256" key="7">
    <source>
        <dbReference type="ARBA" id="ARBA00023288"/>
    </source>
</evidence>